<organism evidence="1 2">
    <name type="scientific">Romanomermis culicivorax</name>
    <name type="common">Nematode worm</name>
    <dbReference type="NCBI Taxonomy" id="13658"/>
    <lineage>
        <taxon>Eukaryota</taxon>
        <taxon>Metazoa</taxon>
        <taxon>Ecdysozoa</taxon>
        <taxon>Nematoda</taxon>
        <taxon>Enoplea</taxon>
        <taxon>Dorylaimia</taxon>
        <taxon>Mermithida</taxon>
        <taxon>Mermithoidea</taxon>
        <taxon>Mermithidae</taxon>
        <taxon>Romanomermis</taxon>
    </lineage>
</organism>
<proteinExistence type="predicted"/>
<accession>A0A915I172</accession>
<sequence>MSSSQQLPTRWVIFHAVEAMTRMWHRISRCNIAVNLNWILFDLHSSHGQLMKFDFLSTFQ</sequence>
<keyword evidence="1" id="KW-1185">Reference proteome</keyword>
<evidence type="ECO:0000313" key="1">
    <source>
        <dbReference type="Proteomes" id="UP000887565"/>
    </source>
</evidence>
<reference evidence="2" key="1">
    <citation type="submission" date="2022-11" db="UniProtKB">
        <authorList>
            <consortium name="WormBaseParasite"/>
        </authorList>
    </citation>
    <scope>IDENTIFICATION</scope>
</reference>
<dbReference type="WBParaSite" id="nRc.2.0.1.t07878-RA">
    <property type="protein sequence ID" value="nRc.2.0.1.t07878-RA"/>
    <property type="gene ID" value="nRc.2.0.1.g07878"/>
</dbReference>
<protein>
    <submittedName>
        <fullName evidence="2">Uncharacterized protein</fullName>
    </submittedName>
</protein>
<dbReference type="AlphaFoldDB" id="A0A915I172"/>
<evidence type="ECO:0000313" key="2">
    <source>
        <dbReference type="WBParaSite" id="nRc.2.0.1.t07878-RA"/>
    </source>
</evidence>
<dbReference type="Proteomes" id="UP000887565">
    <property type="component" value="Unplaced"/>
</dbReference>
<name>A0A915I172_ROMCU</name>